<evidence type="ECO:0000313" key="9">
    <source>
        <dbReference type="Proteomes" id="UP000323632"/>
    </source>
</evidence>
<feature type="transmembrane region" description="Helical" evidence="6">
    <location>
        <begin position="225"/>
        <end position="249"/>
    </location>
</feature>
<evidence type="ECO:0000256" key="3">
    <source>
        <dbReference type="ARBA" id="ARBA00022692"/>
    </source>
</evidence>
<gene>
    <name evidence="8" type="ORF">F0919_10415</name>
</gene>
<feature type="transmembrane region" description="Helical" evidence="6">
    <location>
        <begin position="382"/>
        <end position="401"/>
    </location>
</feature>
<reference evidence="8 9" key="1">
    <citation type="submission" date="2019-09" db="EMBL/GenBank/DDBJ databases">
        <title>Genome sequence and assembly of Taibaiella sp.</title>
        <authorList>
            <person name="Chhetri G."/>
        </authorList>
    </citation>
    <scope>NUCLEOTIDE SEQUENCE [LARGE SCALE GENOMIC DNA]</scope>
    <source>
        <strain evidence="8 9">KVB11</strain>
    </source>
</reference>
<organism evidence="8 9">
    <name type="scientific">Taibaiella lutea</name>
    <dbReference type="NCBI Taxonomy" id="2608001"/>
    <lineage>
        <taxon>Bacteria</taxon>
        <taxon>Pseudomonadati</taxon>
        <taxon>Bacteroidota</taxon>
        <taxon>Chitinophagia</taxon>
        <taxon>Chitinophagales</taxon>
        <taxon>Chitinophagaceae</taxon>
        <taxon>Taibaiella</taxon>
    </lineage>
</organism>
<dbReference type="Pfam" id="PF12698">
    <property type="entry name" value="ABC2_membrane_3"/>
    <property type="match status" value="1"/>
</dbReference>
<dbReference type="PANTHER" id="PTHR30294:SF29">
    <property type="entry name" value="MULTIDRUG ABC TRANSPORTER PERMEASE YBHS-RELATED"/>
    <property type="match status" value="1"/>
</dbReference>
<evidence type="ECO:0000259" key="7">
    <source>
        <dbReference type="Pfam" id="PF12698"/>
    </source>
</evidence>
<dbReference type="SUPFAM" id="SSF53850">
    <property type="entry name" value="Periplasmic binding protein-like II"/>
    <property type="match status" value="1"/>
</dbReference>
<accession>A0A5M6CLZ7</accession>
<dbReference type="EMBL" id="VWSH01000002">
    <property type="protein sequence ID" value="KAA5535002.1"/>
    <property type="molecule type" value="Genomic_DNA"/>
</dbReference>
<dbReference type="AlphaFoldDB" id="A0A5M6CLZ7"/>
<name>A0A5M6CLZ7_9BACT</name>
<evidence type="ECO:0000313" key="8">
    <source>
        <dbReference type="EMBL" id="KAA5535002.1"/>
    </source>
</evidence>
<dbReference type="GO" id="GO:0140359">
    <property type="term" value="F:ABC-type transporter activity"/>
    <property type="evidence" value="ECO:0007669"/>
    <property type="project" value="InterPro"/>
</dbReference>
<comment type="caution">
    <text evidence="8">The sequence shown here is derived from an EMBL/GenBank/DDBJ whole genome shotgun (WGS) entry which is preliminary data.</text>
</comment>
<keyword evidence="5 6" id="KW-0472">Membrane</keyword>
<feature type="transmembrane region" description="Helical" evidence="6">
    <location>
        <begin position="353"/>
        <end position="370"/>
    </location>
</feature>
<dbReference type="GO" id="GO:0005886">
    <property type="term" value="C:plasma membrane"/>
    <property type="evidence" value="ECO:0007669"/>
    <property type="project" value="UniProtKB-SubCell"/>
</dbReference>
<dbReference type="Proteomes" id="UP000323632">
    <property type="component" value="Unassembled WGS sequence"/>
</dbReference>
<evidence type="ECO:0000256" key="6">
    <source>
        <dbReference type="SAM" id="Phobius"/>
    </source>
</evidence>
<protein>
    <submittedName>
        <fullName evidence="8">ABC transporter permease</fullName>
    </submittedName>
</protein>
<proteinExistence type="predicted"/>
<dbReference type="RefSeq" id="WP_150032681.1">
    <property type="nucleotide sequence ID" value="NZ_VWSH01000002.1"/>
</dbReference>
<evidence type="ECO:0000256" key="1">
    <source>
        <dbReference type="ARBA" id="ARBA00004651"/>
    </source>
</evidence>
<sequence length="427" mass="47596">MNKIFIIIKREYLTRVKKRSFIILTLLIPFLFIGFAALMGSIASSKSEKKNIAVVDDSHMFEGKLKNNENVSYTIIRGNVDSLKHNINNDDYNALLYIPAFDPNQKDINFNLYYNEQVGIITEKTIGDNLNSILTDERMSKAGISNEQLEFLQSESIHISSIKDGKESSNASSIAIGTGCGFLLYMFMLFYGMSVMRSVMEEKTNRIAEIIVSSVRPFQLMMGKIIGVALVGLTQVLIWIILFGVFALIGLPMLTGGMHTAMDPQAMQQASENTNMHALESLLHGPNWIAIALWFLFYFLGGYFLYAALFASVGSLVNEDPQESSQYTLPITLPIILGFVIMSKAISDPNSPLAIFGSLFPLTSPIVMMARIPFGDVPAWQLITSAVLLVLGFILTTWMAGKIYRTGILMYGKKITLKEVGKWLVRK</sequence>
<comment type="subcellular location">
    <subcellularLocation>
        <location evidence="1">Cell membrane</location>
        <topology evidence="1">Multi-pass membrane protein</topology>
    </subcellularLocation>
</comment>
<dbReference type="PANTHER" id="PTHR30294">
    <property type="entry name" value="MEMBRANE COMPONENT OF ABC TRANSPORTER YHHJ-RELATED"/>
    <property type="match status" value="1"/>
</dbReference>
<evidence type="ECO:0000256" key="5">
    <source>
        <dbReference type="ARBA" id="ARBA00023136"/>
    </source>
</evidence>
<feature type="domain" description="ABC-2 type transporter transmembrane" evidence="7">
    <location>
        <begin position="19"/>
        <end position="400"/>
    </location>
</feature>
<feature type="transmembrane region" description="Helical" evidence="6">
    <location>
        <begin position="174"/>
        <end position="193"/>
    </location>
</feature>
<keyword evidence="3 6" id="KW-0812">Transmembrane</keyword>
<evidence type="ECO:0000256" key="2">
    <source>
        <dbReference type="ARBA" id="ARBA00022475"/>
    </source>
</evidence>
<dbReference type="InterPro" id="IPR013525">
    <property type="entry name" value="ABC2_TM"/>
</dbReference>
<keyword evidence="2" id="KW-1003">Cell membrane</keyword>
<dbReference type="InterPro" id="IPR051449">
    <property type="entry name" value="ABC-2_transporter_component"/>
</dbReference>
<evidence type="ECO:0000256" key="4">
    <source>
        <dbReference type="ARBA" id="ARBA00022989"/>
    </source>
</evidence>
<keyword evidence="4 6" id="KW-1133">Transmembrane helix</keyword>
<keyword evidence="9" id="KW-1185">Reference proteome</keyword>
<feature type="transmembrane region" description="Helical" evidence="6">
    <location>
        <begin position="21"/>
        <end position="43"/>
    </location>
</feature>
<dbReference type="Gene3D" id="3.40.190.10">
    <property type="entry name" value="Periplasmic binding protein-like II"/>
    <property type="match status" value="1"/>
</dbReference>
<feature type="transmembrane region" description="Helical" evidence="6">
    <location>
        <begin position="288"/>
        <end position="317"/>
    </location>
</feature>